<keyword evidence="3" id="KW-1185">Reference proteome</keyword>
<organism evidence="2 3">
    <name type="scientific">Conexibacter arvalis</name>
    <dbReference type="NCBI Taxonomy" id="912552"/>
    <lineage>
        <taxon>Bacteria</taxon>
        <taxon>Bacillati</taxon>
        <taxon>Actinomycetota</taxon>
        <taxon>Thermoleophilia</taxon>
        <taxon>Solirubrobacterales</taxon>
        <taxon>Conexibacteraceae</taxon>
        <taxon>Conexibacter</taxon>
    </lineage>
</organism>
<protein>
    <submittedName>
        <fullName evidence="2">Uncharacterized protein</fullName>
    </submittedName>
</protein>
<proteinExistence type="predicted"/>
<evidence type="ECO:0000256" key="1">
    <source>
        <dbReference type="SAM" id="SignalP"/>
    </source>
</evidence>
<sequence length="230" mass="24210">MSRARIVGLLASGAAVCALGGAQSAAAETRVVPLTFAGADCRSVAVATYRLPAAARLAYATAPVVGARIGGTKGDAHPRGSLARVTAVEVRGRTLAVTVAADPARCLGALLPGEPVDGPWTAALDANVSFVVPDLRWARRQTTSTADALLDPAYAGSVRSRCRRAGQARFSCAFSAFVGDSVVVGRGKVSIGGDDEWPRYSFGVRWIDEYCHAVLRRPLRRCLTTDRWRA</sequence>
<comment type="caution">
    <text evidence="2">The sequence shown here is derived from an EMBL/GenBank/DDBJ whole genome shotgun (WGS) entry which is preliminary data.</text>
</comment>
<feature type="chain" id="PRO_5032647172" evidence="1">
    <location>
        <begin position="28"/>
        <end position="230"/>
    </location>
</feature>
<keyword evidence="1" id="KW-0732">Signal</keyword>
<accession>A0A840IC20</accession>
<evidence type="ECO:0000313" key="3">
    <source>
        <dbReference type="Proteomes" id="UP000585272"/>
    </source>
</evidence>
<gene>
    <name evidence="2" type="ORF">BDZ31_001962</name>
</gene>
<dbReference type="EMBL" id="JACHNU010000002">
    <property type="protein sequence ID" value="MBB4662376.1"/>
    <property type="molecule type" value="Genomic_DNA"/>
</dbReference>
<dbReference type="AlphaFoldDB" id="A0A840IC20"/>
<dbReference type="Proteomes" id="UP000585272">
    <property type="component" value="Unassembled WGS sequence"/>
</dbReference>
<feature type="signal peptide" evidence="1">
    <location>
        <begin position="1"/>
        <end position="27"/>
    </location>
</feature>
<dbReference type="RefSeq" id="WP_183341519.1">
    <property type="nucleotide sequence ID" value="NZ_JACHNU010000002.1"/>
</dbReference>
<reference evidence="2 3" key="1">
    <citation type="submission" date="2020-08" db="EMBL/GenBank/DDBJ databases">
        <title>Genomic Encyclopedia of Archaeal and Bacterial Type Strains, Phase II (KMG-II): from individual species to whole genera.</title>
        <authorList>
            <person name="Goeker M."/>
        </authorList>
    </citation>
    <scope>NUCLEOTIDE SEQUENCE [LARGE SCALE GENOMIC DNA]</scope>
    <source>
        <strain evidence="2 3">DSM 23288</strain>
    </source>
</reference>
<name>A0A840IC20_9ACTN</name>
<evidence type="ECO:0000313" key="2">
    <source>
        <dbReference type="EMBL" id="MBB4662376.1"/>
    </source>
</evidence>